<feature type="compositionally biased region" description="Pro residues" evidence="1">
    <location>
        <begin position="1049"/>
        <end position="1081"/>
    </location>
</feature>
<sequence length="1574" mass="171018">TLSHMKVITFQGNSKGLDKVPEPVSFPVITELDLMSSPDVPLAIMKRKLQKSNDVNAVVGYMKEIHEHLQVRELLGNTMRKIVEHVVQDKEEVQVYLNGREELTEYECYKTAVNHYKKHCFNWHQQEYEYALRHLYALVNLCQGGYEARRITTAMDDVCYFREILQRRTRKLRDPEVTGFTMSSGRESVGDLIPPDMLQVFSDERQGGRGKRGRRRAASISRAFKWLKSQRRKTRRHATQIHGDLLAAGSPVELPKSALITGPKEEVVGAISLQEFQENVFVEGNRPKYVLDLHTEAQQGLKMQQQDDDRIGVDYPDDQSMISTVTAQTEDSMAFSELRGFESESTAADSVSMRSSISSRSTRSGLKRQASTFRPLKPDKSAEKTKSRRRHVKTVVGIPRHVQRELGLDRAAWITTNPFDGQLSNGDMIIPAIISTVDGTSSSSDQESVQDHLQGIQNLYRFKKNNTELPTLTKPNDDILQGLINHSVDPEKSGANVLGVPWTENPTGAVMSISPQATYMSKIIPNAVLPPSVDVVELSRNRSRSSVRTVSKSSLVSPSPASTRASSRVSSRCSTARSNYSGWASSGSSETLVSDSSTISSSSTPRVASRGSQVENTNRPAKLNNHDSHVNTTHVNVNSTEKDNRKPESAAAFTRNLSVIKRGKKPPAPPSRSYSLHNGKQTWKKSESPTYLRDVSTPDGSPYPAFISVSEMKATTSNGFTTVPSKESQPVSTDKKTMLAELKMHRKNLQVSSTDPPKSYTNGTSKLAEFKNSLLSAKSLINGKNSSPAVMALWSLLEIPTHPKVLAPPPPPPETWAHNQRTFELLCGPGPVNYARWAKKRGLKIADEPDVALANVDKVNATSSLQPVEEKGKVKSVMPLAYVAPSPSPPPEHCPPLPNNSQAKPPPSPPDFVPSTPTLAAKAIKDLTSWIPPPPLFPAPAPPVGTASANPVTVQNDTDLLPPPPPFSPKSLLTIPQLPPDIPPPPLQEVPPPPRLLSEAQKIPSSLQESQPSASPVGTASATLVTVQNYTNLLPPPPSSPQSLLTMPQLPPAIPPPPLQEVPPPPRPPSEPQKIPSPPKESQPSTHNVLLTLSETSQKINIPPPPPLPTYVRSQQVHVSPSPPLPTDVLSQQVSVPPPPPLPIDVRSQQVSAPPPPPLPSNVKMEDRLETTETGKRTSSPSPAKEETSGPVVTQSILQMVRLRSVKSSQSHAVETDKPSQPKPKSSVNQEAPPKPVRRSLILTSLPPDVEALSNTEPKTEAPSLNTNTTTVSNTQQGSSEPETQSNKIAQKTENTTPEPNCSSATCPPTEAINNPAPAEPATKQLSAETELKPQSLKEQIQPTMPDPAFLLSTTEPKDQSISEPKTQHQTQEPNKTPQISEKQSSTNEIHSKPDGEKSKTQTPTPIVSSTPSVVSSPPNSSMRLQEAIRLKAATMSSKDSQAKRFGLRSPPPSTANGTTVPNSPASMASFIFSKSPKKVVIETPSSLEVQADLRKTLVAELASVSDSAKSNDSHKMANKVPPPVAKKPNAKVESVAQNSAEAESVAKTEHVQTETVQTAGQDVQTENSKKANE</sequence>
<evidence type="ECO:0000259" key="2">
    <source>
        <dbReference type="Pfam" id="PF20985"/>
    </source>
</evidence>
<dbReference type="InterPro" id="IPR048501">
    <property type="entry name" value="Legum_prodom"/>
</dbReference>
<feature type="compositionally biased region" description="Pro residues" evidence="1">
    <location>
        <begin position="977"/>
        <end position="995"/>
    </location>
</feature>
<dbReference type="Proteomes" id="UP001558613">
    <property type="component" value="Unassembled WGS sequence"/>
</dbReference>
<evidence type="ECO:0000313" key="3">
    <source>
        <dbReference type="EMBL" id="KAL1262709.1"/>
    </source>
</evidence>
<feature type="region of interest" description="Disordered" evidence="1">
    <location>
        <begin position="884"/>
        <end position="919"/>
    </location>
</feature>
<evidence type="ECO:0000256" key="1">
    <source>
        <dbReference type="SAM" id="MobiDB-lite"/>
    </source>
</evidence>
<feature type="compositionally biased region" description="Polar residues" evidence="1">
    <location>
        <begin position="672"/>
        <end position="681"/>
    </location>
</feature>
<feature type="compositionally biased region" description="Low complexity" evidence="1">
    <location>
        <begin position="350"/>
        <end position="364"/>
    </location>
</feature>
<feature type="region of interest" description="Disordered" evidence="1">
    <location>
        <begin position="931"/>
        <end position="1423"/>
    </location>
</feature>
<feature type="compositionally biased region" description="Polar residues" evidence="1">
    <location>
        <begin position="1086"/>
        <end position="1100"/>
    </location>
</feature>
<dbReference type="CDD" id="cd21115">
    <property type="entry name" value="legumain_C"/>
    <property type="match status" value="1"/>
</dbReference>
<feature type="compositionally biased region" description="Pro residues" evidence="1">
    <location>
        <begin position="886"/>
        <end position="912"/>
    </location>
</feature>
<keyword evidence="4" id="KW-1185">Reference proteome</keyword>
<comment type="caution">
    <text evidence="3">The sequence shown here is derived from an EMBL/GenBank/DDBJ whole genome shotgun (WGS) entry which is preliminary data.</text>
</comment>
<organism evidence="3 4">
    <name type="scientific">Cirrhinus molitorella</name>
    <name type="common">mud carp</name>
    <dbReference type="NCBI Taxonomy" id="172907"/>
    <lineage>
        <taxon>Eukaryota</taxon>
        <taxon>Metazoa</taxon>
        <taxon>Chordata</taxon>
        <taxon>Craniata</taxon>
        <taxon>Vertebrata</taxon>
        <taxon>Euteleostomi</taxon>
        <taxon>Actinopterygii</taxon>
        <taxon>Neopterygii</taxon>
        <taxon>Teleostei</taxon>
        <taxon>Ostariophysi</taxon>
        <taxon>Cypriniformes</taxon>
        <taxon>Cyprinidae</taxon>
        <taxon>Labeoninae</taxon>
        <taxon>Labeonini</taxon>
        <taxon>Cirrhinus</taxon>
    </lineage>
</organism>
<feature type="compositionally biased region" description="Polar residues" evidence="1">
    <location>
        <begin position="1362"/>
        <end position="1389"/>
    </location>
</feature>
<feature type="compositionally biased region" description="Basic and acidic residues" evidence="1">
    <location>
        <begin position="376"/>
        <end position="385"/>
    </location>
</feature>
<gene>
    <name evidence="3" type="ORF">QQF64_005448</name>
</gene>
<feature type="region of interest" description="Disordered" evidence="1">
    <location>
        <begin position="1435"/>
        <end position="1464"/>
    </location>
</feature>
<feature type="compositionally biased region" description="Pro residues" evidence="1">
    <location>
        <begin position="931"/>
        <end position="943"/>
    </location>
</feature>
<protein>
    <recommendedName>
        <fullName evidence="2">Legumain prodomain domain-containing protein</fullName>
    </recommendedName>
</protein>
<feature type="compositionally biased region" description="Polar residues" evidence="1">
    <location>
        <begin position="1276"/>
        <end position="1307"/>
    </location>
</feature>
<dbReference type="Pfam" id="PF20985">
    <property type="entry name" value="Legum_prodom"/>
    <property type="match status" value="1"/>
</dbReference>
<reference evidence="3 4" key="1">
    <citation type="submission" date="2023-09" db="EMBL/GenBank/DDBJ databases">
        <authorList>
            <person name="Wang M."/>
        </authorList>
    </citation>
    <scope>NUCLEOTIDE SEQUENCE [LARGE SCALE GENOMIC DNA]</scope>
    <source>
        <strain evidence="3">GT-2023</strain>
        <tissue evidence="3">Liver</tissue>
    </source>
</reference>
<dbReference type="EMBL" id="JAYMGO010000013">
    <property type="protein sequence ID" value="KAL1262709.1"/>
    <property type="molecule type" value="Genomic_DNA"/>
</dbReference>
<feature type="compositionally biased region" description="Low complexity" evidence="1">
    <location>
        <begin position="1403"/>
        <end position="1422"/>
    </location>
</feature>
<dbReference type="PANTHER" id="PTHR23039">
    <property type="entry name" value="NANCE-HORAN SYNDROME PROTEIN"/>
    <property type="match status" value="1"/>
</dbReference>
<name>A0ABR3MFE6_9TELE</name>
<feature type="region of interest" description="Disordered" evidence="1">
    <location>
        <begin position="1504"/>
        <end position="1574"/>
    </location>
</feature>
<feature type="compositionally biased region" description="Basic and acidic residues" evidence="1">
    <location>
        <begin position="1164"/>
        <end position="1176"/>
    </location>
</feature>
<accession>A0ABR3MFE6</accession>
<feature type="compositionally biased region" description="Polar residues" evidence="1">
    <location>
        <begin position="1554"/>
        <end position="1567"/>
    </location>
</feature>
<feature type="compositionally biased region" description="Polar residues" evidence="1">
    <location>
        <begin position="1455"/>
        <end position="1464"/>
    </location>
</feature>
<evidence type="ECO:0000313" key="4">
    <source>
        <dbReference type="Proteomes" id="UP001558613"/>
    </source>
</evidence>
<dbReference type="Gene3D" id="1.10.132.130">
    <property type="match status" value="1"/>
</dbReference>
<feature type="compositionally biased region" description="Basic and acidic residues" evidence="1">
    <location>
        <begin position="1390"/>
        <end position="1400"/>
    </location>
</feature>
<feature type="region of interest" description="Disordered" evidence="1">
    <location>
        <begin position="345"/>
        <end position="390"/>
    </location>
</feature>
<dbReference type="InterPro" id="IPR046427">
    <property type="entry name" value="Legumain_prodom_sf"/>
</dbReference>
<feature type="compositionally biased region" description="Low complexity" evidence="1">
    <location>
        <begin position="544"/>
        <end position="612"/>
    </location>
</feature>
<feature type="region of interest" description="Disordered" evidence="1">
    <location>
        <begin position="540"/>
        <end position="699"/>
    </location>
</feature>
<feature type="non-terminal residue" evidence="3">
    <location>
        <position position="1"/>
    </location>
</feature>
<feature type="domain" description="Legumain prodomain" evidence="2">
    <location>
        <begin position="63"/>
        <end position="159"/>
    </location>
</feature>
<feature type="compositionally biased region" description="Polar residues" evidence="1">
    <location>
        <begin position="1003"/>
        <end position="1032"/>
    </location>
</feature>
<feature type="compositionally biased region" description="Low complexity" evidence="1">
    <location>
        <begin position="1308"/>
        <end position="1323"/>
    </location>
</feature>
<feature type="compositionally biased region" description="Low complexity" evidence="1">
    <location>
        <begin position="1266"/>
        <end position="1275"/>
    </location>
</feature>
<feature type="compositionally biased region" description="Polar residues" evidence="1">
    <location>
        <begin position="947"/>
        <end position="958"/>
    </location>
</feature>
<proteinExistence type="predicted"/>
<dbReference type="PANTHER" id="PTHR23039:SF6">
    <property type="entry name" value="SIMILAR TO MKIAA1522 PROTEIN"/>
    <property type="match status" value="1"/>
</dbReference>
<feature type="compositionally biased region" description="Polar residues" evidence="1">
    <location>
        <begin position="630"/>
        <end position="639"/>
    </location>
</feature>